<sequence>MSARVLTTNKHAHRYALAKRTNAPSRRTTVARRPSRVCAEETTTATATPKAVKPEQEVELKSGVGFDYAPLRDALAEGDFYKADQIHREALITVAGEEAEERGWVYFTEVRTIPKEDLLTMDNLWSAYSDGKFGFSEQRRIWLKNNKRWEKFYKAIDWVTGENNNYRKWATKEYFYTLDEACEGHLPLTNALRGTNLLEEIMLHPAFEEAAEKAGKKKSSLMGNFGQVKKLF</sequence>
<dbReference type="SUPFAM" id="SSF140869">
    <property type="entry name" value="GUN4-like"/>
    <property type="match status" value="1"/>
</dbReference>
<evidence type="ECO:0000313" key="2">
    <source>
        <dbReference type="EMBL" id="GHP05132.1"/>
    </source>
</evidence>
<dbReference type="Proteomes" id="UP000660262">
    <property type="component" value="Unassembled WGS sequence"/>
</dbReference>
<evidence type="ECO:0000313" key="3">
    <source>
        <dbReference type="Proteomes" id="UP000660262"/>
    </source>
</evidence>
<dbReference type="CDD" id="cd16383">
    <property type="entry name" value="GUN4"/>
    <property type="match status" value="1"/>
</dbReference>
<reference evidence="2" key="1">
    <citation type="submission" date="2020-10" db="EMBL/GenBank/DDBJ databases">
        <title>Unveiling of a novel bifunctional photoreceptor, Dualchrome1, isolated from a cosmopolitan green alga.</title>
        <authorList>
            <person name="Suzuki S."/>
            <person name="Kawachi M."/>
        </authorList>
    </citation>
    <scope>NUCLEOTIDE SEQUENCE</scope>
    <source>
        <strain evidence="2">NIES 2893</strain>
    </source>
</reference>
<keyword evidence="3" id="KW-1185">Reference proteome</keyword>
<dbReference type="OrthoDB" id="4835at2759"/>
<accession>A0A830HEJ9</accession>
<gene>
    <name evidence="2" type="ORF">PPROV_000388400</name>
</gene>
<comment type="caution">
    <text evidence="2">The sequence shown here is derived from an EMBL/GenBank/DDBJ whole genome shotgun (WGS) entry which is preliminary data.</text>
</comment>
<dbReference type="InterPro" id="IPR037215">
    <property type="entry name" value="GUN4-like_sf"/>
</dbReference>
<dbReference type="GO" id="GO:0010019">
    <property type="term" value="P:chloroplast-nucleus signaling pathway"/>
    <property type="evidence" value="ECO:0007669"/>
    <property type="project" value="TreeGrafter"/>
</dbReference>
<organism evidence="2 3">
    <name type="scientific">Pycnococcus provasolii</name>
    <dbReference type="NCBI Taxonomy" id="41880"/>
    <lineage>
        <taxon>Eukaryota</taxon>
        <taxon>Viridiplantae</taxon>
        <taxon>Chlorophyta</taxon>
        <taxon>Pseudoscourfieldiophyceae</taxon>
        <taxon>Pseudoscourfieldiales</taxon>
        <taxon>Pycnococcaceae</taxon>
        <taxon>Pycnococcus</taxon>
    </lineage>
</organism>
<dbReference type="PANTHER" id="PTHR34800">
    <property type="entry name" value="TETRAPYRROLE-BINDING PROTEIN, CHLOROPLASTIC"/>
    <property type="match status" value="1"/>
</dbReference>
<dbReference type="GO" id="GO:0046906">
    <property type="term" value="F:tetrapyrrole binding"/>
    <property type="evidence" value="ECO:0007669"/>
    <property type="project" value="TreeGrafter"/>
</dbReference>
<feature type="domain" description="GUN4-like" evidence="1">
    <location>
        <begin position="63"/>
        <end position="205"/>
    </location>
</feature>
<evidence type="ECO:0000259" key="1">
    <source>
        <dbReference type="Pfam" id="PF05419"/>
    </source>
</evidence>
<dbReference type="EMBL" id="BNJQ01000009">
    <property type="protein sequence ID" value="GHP05132.1"/>
    <property type="molecule type" value="Genomic_DNA"/>
</dbReference>
<dbReference type="Gene3D" id="1.25.40.620">
    <property type="match status" value="1"/>
</dbReference>
<dbReference type="AlphaFoldDB" id="A0A830HEJ9"/>
<dbReference type="GO" id="GO:0009507">
    <property type="term" value="C:chloroplast"/>
    <property type="evidence" value="ECO:0007669"/>
    <property type="project" value="TreeGrafter"/>
</dbReference>
<name>A0A830HEJ9_9CHLO</name>
<protein>
    <submittedName>
        <fullName evidence="2">Gun4-like protein</fullName>
    </submittedName>
</protein>
<dbReference type="PANTHER" id="PTHR34800:SF1">
    <property type="entry name" value="TETRAPYRROLE-BINDING PROTEIN, CHLOROPLASTIC"/>
    <property type="match status" value="1"/>
</dbReference>
<dbReference type="Pfam" id="PF05419">
    <property type="entry name" value="GUN4"/>
    <property type="match status" value="1"/>
</dbReference>
<dbReference type="InterPro" id="IPR008629">
    <property type="entry name" value="GUN4-like"/>
</dbReference>
<proteinExistence type="predicted"/>
<dbReference type="Gene3D" id="1.10.10.1770">
    <property type="entry name" value="Gun4-like"/>
    <property type="match status" value="1"/>
</dbReference>